<proteinExistence type="predicted"/>
<dbReference type="PANTHER" id="PTHR43433">
    <property type="entry name" value="HYDROLASE, ALPHA/BETA FOLD FAMILY PROTEIN"/>
    <property type="match status" value="1"/>
</dbReference>
<feature type="region of interest" description="Disordered" evidence="1">
    <location>
        <begin position="1"/>
        <end position="32"/>
    </location>
</feature>
<dbReference type="InterPro" id="IPR050471">
    <property type="entry name" value="AB_hydrolase"/>
</dbReference>
<dbReference type="Gene3D" id="3.40.50.1820">
    <property type="entry name" value="alpha/beta hydrolase"/>
    <property type="match status" value="1"/>
</dbReference>
<organism evidence="3 4">
    <name type="scientific">Lentithecium fluviatile CBS 122367</name>
    <dbReference type="NCBI Taxonomy" id="1168545"/>
    <lineage>
        <taxon>Eukaryota</taxon>
        <taxon>Fungi</taxon>
        <taxon>Dikarya</taxon>
        <taxon>Ascomycota</taxon>
        <taxon>Pezizomycotina</taxon>
        <taxon>Dothideomycetes</taxon>
        <taxon>Pleosporomycetidae</taxon>
        <taxon>Pleosporales</taxon>
        <taxon>Massarineae</taxon>
        <taxon>Lentitheciaceae</taxon>
        <taxon>Lentithecium</taxon>
    </lineage>
</organism>
<dbReference type="Proteomes" id="UP000799291">
    <property type="component" value="Unassembled WGS sequence"/>
</dbReference>
<feature type="compositionally biased region" description="Pro residues" evidence="1">
    <location>
        <begin position="9"/>
        <end position="18"/>
    </location>
</feature>
<protein>
    <submittedName>
        <fullName evidence="3">Alpha/beta-hydrolase</fullName>
    </submittedName>
</protein>
<evidence type="ECO:0000256" key="1">
    <source>
        <dbReference type="SAM" id="MobiDB-lite"/>
    </source>
</evidence>
<dbReference type="Pfam" id="PF00561">
    <property type="entry name" value="Abhydrolase_1"/>
    <property type="match status" value="1"/>
</dbReference>
<reference evidence="3" key="1">
    <citation type="journal article" date="2020" name="Stud. Mycol.">
        <title>101 Dothideomycetes genomes: a test case for predicting lifestyles and emergence of pathogens.</title>
        <authorList>
            <person name="Haridas S."/>
            <person name="Albert R."/>
            <person name="Binder M."/>
            <person name="Bloem J."/>
            <person name="Labutti K."/>
            <person name="Salamov A."/>
            <person name="Andreopoulos B."/>
            <person name="Baker S."/>
            <person name="Barry K."/>
            <person name="Bills G."/>
            <person name="Bluhm B."/>
            <person name="Cannon C."/>
            <person name="Castanera R."/>
            <person name="Culley D."/>
            <person name="Daum C."/>
            <person name="Ezra D."/>
            <person name="Gonzalez J."/>
            <person name="Henrissat B."/>
            <person name="Kuo A."/>
            <person name="Liang C."/>
            <person name="Lipzen A."/>
            <person name="Lutzoni F."/>
            <person name="Magnuson J."/>
            <person name="Mondo S."/>
            <person name="Nolan M."/>
            <person name="Ohm R."/>
            <person name="Pangilinan J."/>
            <person name="Park H.-J."/>
            <person name="Ramirez L."/>
            <person name="Alfaro M."/>
            <person name="Sun H."/>
            <person name="Tritt A."/>
            <person name="Yoshinaga Y."/>
            <person name="Zwiers L.-H."/>
            <person name="Turgeon B."/>
            <person name="Goodwin S."/>
            <person name="Spatafora J."/>
            <person name="Crous P."/>
            <person name="Grigoriev I."/>
        </authorList>
    </citation>
    <scope>NUCLEOTIDE SEQUENCE</scope>
    <source>
        <strain evidence="3">CBS 122367</strain>
    </source>
</reference>
<dbReference type="GO" id="GO:0016787">
    <property type="term" value="F:hydrolase activity"/>
    <property type="evidence" value="ECO:0007669"/>
    <property type="project" value="UniProtKB-KW"/>
</dbReference>
<dbReference type="SUPFAM" id="SSF53474">
    <property type="entry name" value="alpha/beta-Hydrolases"/>
    <property type="match status" value="1"/>
</dbReference>
<evidence type="ECO:0000313" key="3">
    <source>
        <dbReference type="EMBL" id="KAF2684815.1"/>
    </source>
</evidence>
<dbReference type="EMBL" id="MU005580">
    <property type="protein sequence ID" value="KAF2684815.1"/>
    <property type="molecule type" value="Genomic_DNA"/>
</dbReference>
<dbReference type="PANTHER" id="PTHR43433:SF10">
    <property type="entry name" value="AB HYDROLASE-1 DOMAIN-CONTAINING PROTEIN"/>
    <property type="match status" value="1"/>
</dbReference>
<name>A0A6G1J3K8_9PLEO</name>
<dbReference type="InterPro" id="IPR029058">
    <property type="entry name" value="AB_hydrolase_fold"/>
</dbReference>
<evidence type="ECO:0000259" key="2">
    <source>
        <dbReference type="Pfam" id="PF00561"/>
    </source>
</evidence>
<dbReference type="OrthoDB" id="294702at2759"/>
<dbReference type="InterPro" id="IPR000073">
    <property type="entry name" value="AB_hydrolase_1"/>
</dbReference>
<evidence type="ECO:0000313" key="4">
    <source>
        <dbReference type="Proteomes" id="UP000799291"/>
    </source>
</evidence>
<accession>A0A6G1J3K8</accession>
<keyword evidence="4" id="KW-1185">Reference proteome</keyword>
<feature type="domain" description="AB hydrolase-1" evidence="2">
    <location>
        <begin position="52"/>
        <end position="310"/>
    </location>
</feature>
<gene>
    <name evidence="3" type="ORF">K458DRAFT_417682</name>
</gene>
<dbReference type="AlphaFoldDB" id="A0A6G1J3K8"/>
<keyword evidence="3" id="KW-0378">Hydrolase</keyword>
<sequence length="324" mass="35329">MLGFGETPLLPPTTPPDPNRLAHAPTEDLTHTLPDNRTLSYATYGSASPSAPTMFLFHGMPGSRLCGRNWDKLCQRLPARLIALDRPGCGLSTPGDRGLKEWPQDVLSLADHLGIERFSVVGASGGGPFALACARWIPRERLRGATVVCGIGPVEALLDTVPVLSWRFGGLTPWVLKLAARYVVLPSILAPYGTKDPSQLKRVLEDQCVTPEEKALIAPSGDSESWGSLDDSVAQFLEAFKQGSVGAMQDGTVLCRDWGFDLKEVDSGKVWLVHGDHDRTAPVEVARWMDERLGGGRLKVLEGKTHFTIWKDHSEEIFRQSAEA</sequence>